<dbReference type="RefSeq" id="WP_183190153.1">
    <property type="nucleotide sequence ID" value="NZ_JACICD010000004.1"/>
</dbReference>
<evidence type="ECO:0000313" key="1">
    <source>
        <dbReference type="EMBL" id="MBB3772008.1"/>
    </source>
</evidence>
<accession>A0A839ZBD6</accession>
<comment type="caution">
    <text evidence="1">The sequence shown here is derived from an EMBL/GenBank/DDBJ whole genome shotgun (WGS) entry which is preliminary data.</text>
</comment>
<organism evidence="1 2">
    <name type="scientific">Ancylobacter tetraedralis</name>
    <dbReference type="NCBI Taxonomy" id="217068"/>
    <lineage>
        <taxon>Bacteria</taxon>
        <taxon>Pseudomonadati</taxon>
        <taxon>Pseudomonadota</taxon>
        <taxon>Alphaproteobacteria</taxon>
        <taxon>Hyphomicrobiales</taxon>
        <taxon>Xanthobacteraceae</taxon>
        <taxon>Ancylobacter</taxon>
    </lineage>
</organism>
<dbReference type="Proteomes" id="UP000533469">
    <property type="component" value="Unassembled WGS sequence"/>
</dbReference>
<reference evidence="1 2" key="1">
    <citation type="submission" date="2020-08" db="EMBL/GenBank/DDBJ databases">
        <title>Genomic Encyclopedia of Type Strains, Phase IV (KMG-IV): sequencing the most valuable type-strain genomes for metagenomic binning, comparative biology and taxonomic classification.</title>
        <authorList>
            <person name="Goeker M."/>
        </authorList>
    </citation>
    <scope>NUCLEOTIDE SEQUENCE [LARGE SCALE GENOMIC DNA]</scope>
    <source>
        <strain evidence="1 2">DSM 5895</strain>
    </source>
</reference>
<gene>
    <name evidence="1" type="ORF">FHS55_002617</name>
</gene>
<dbReference type="EMBL" id="JACICD010000004">
    <property type="protein sequence ID" value="MBB3772008.1"/>
    <property type="molecule type" value="Genomic_DNA"/>
</dbReference>
<dbReference type="AlphaFoldDB" id="A0A839ZBD6"/>
<proteinExistence type="predicted"/>
<name>A0A839ZBD6_9HYPH</name>
<keyword evidence="2" id="KW-1185">Reference proteome</keyword>
<evidence type="ECO:0000313" key="2">
    <source>
        <dbReference type="Proteomes" id="UP000533469"/>
    </source>
</evidence>
<sequence length="63" mass="6803">MQPAEGPAPGYAEAVGSVSKQAAIAGHDRRELAVCRARLDGLQEFVRTERAVLEQIRGGARER</sequence>
<protein>
    <submittedName>
        <fullName evidence="1">Uncharacterized protein</fullName>
    </submittedName>
</protein>